<dbReference type="PANTHER" id="PTHR47566:SF1">
    <property type="entry name" value="PROTEIN NUD1"/>
    <property type="match status" value="1"/>
</dbReference>
<evidence type="ECO:0000313" key="7">
    <source>
        <dbReference type="Proteomes" id="UP000008908"/>
    </source>
</evidence>
<dbReference type="AlphaFoldDB" id="G2PPY0"/>
<dbReference type="Gene3D" id="3.80.10.10">
    <property type="entry name" value="Ribonuclease Inhibitor"/>
    <property type="match status" value="2"/>
</dbReference>
<evidence type="ECO:0000313" key="6">
    <source>
        <dbReference type="EMBL" id="AEM71558.1"/>
    </source>
</evidence>
<keyword evidence="3" id="KW-0433">Leucine-rich repeat</keyword>
<sequence>MKFTLAVMAVVLLWVVGCSKDDGPEMAPAAFSVDKNTIDFGEVEIGSIKKVKIKITNTGEDDLVLKDYSLSSADTSGFSVNFSESEVILPADGTYEMDVNFSPTEEGEKTSVLTIVSNIGEHRINLSGRGDLGANAIVHVPDDNFKAGLLAHGDSLVAADISKIDINGDGEIQVGEAEAYTGRIACVGMGITDLTGIEAFKNIKVLTLVDNQLTSLDLSKNIALEKLVCDSNELTGLDVSKNTALIELWVQRNKLLSLDITQNTALERLICDNNQLTALDVSNNTALKQIWVQNNTLTSLDVSKNLALEKLYLSNNNLTSLDISFNTALNTLAVQNNQLTTLDVANNTGLYDLAVHNNQLMDLDVSKNTELKHLTVTNNEIAILDVSQNTLLEDLSCDNNNLTNLNLVQNTNLRELRCNYNQISDLDISNTTKLQILACVGNQLTSLDVSQNVALRTFACGANRLTSLRLVDNVELRSLRCEQNQLTLLNLANGNNSLLTNVSATENNLDCIQIDEGFTPPNDSSWLKDDTASYSSLCP</sequence>
<evidence type="ECO:0000259" key="5">
    <source>
        <dbReference type="Pfam" id="PF15780"/>
    </source>
</evidence>
<keyword evidence="2" id="KW-0963">Cytoplasm</keyword>
<accession>G2PPY0</accession>
<dbReference type="InterPro" id="IPR025875">
    <property type="entry name" value="Leu-rich_rpt_4"/>
</dbReference>
<dbReference type="InterPro" id="IPR001611">
    <property type="entry name" value="Leu-rich_rpt"/>
</dbReference>
<dbReference type="PANTHER" id="PTHR47566">
    <property type="match status" value="1"/>
</dbReference>
<keyword evidence="7" id="KW-1185">Reference proteome</keyword>
<dbReference type="GO" id="GO:0005737">
    <property type="term" value="C:cytoplasm"/>
    <property type="evidence" value="ECO:0007669"/>
    <property type="project" value="UniProtKB-SubCell"/>
</dbReference>
<dbReference type="InterPro" id="IPR052574">
    <property type="entry name" value="CDIRP"/>
</dbReference>
<dbReference type="HOGENOM" id="CLU_521588_0_0_10"/>
<dbReference type="eggNOG" id="COG4886">
    <property type="taxonomic scope" value="Bacteria"/>
</dbReference>
<dbReference type="Proteomes" id="UP000008908">
    <property type="component" value="Chromosome"/>
</dbReference>
<dbReference type="NCBIfam" id="NF012200">
    <property type="entry name" value="choice_anch_D"/>
    <property type="match status" value="1"/>
</dbReference>
<gene>
    <name evidence="6" type="ordered locus">Murru_2521</name>
</gene>
<protein>
    <submittedName>
        <fullName evidence="6">Leucine-rich repeat-containing protein</fullName>
    </submittedName>
</protein>
<evidence type="ECO:0000256" key="2">
    <source>
        <dbReference type="ARBA" id="ARBA00022490"/>
    </source>
</evidence>
<organism evidence="6 7">
    <name type="scientific">Allomuricauda ruestringensis (strain DSM 13258 / CIP 107369 / LMG 19739 / B1)</name>
    <name type="common">Muricauda ruestringensis</name>
    <dbReference type="NCBI Taxonomy" id="886377"/>
    <lineage>
        <taxon>Bacteria</taxon>
        <taxon>Pseudomonadati</taxon>
        <taxon>Bacteroidota</taxon>
        <taxon>Flavobacteriia</taxon>
        <taxon>Flavobacteriales</taxon>
        <taxon>Flavobacteriaceae</taxon>
        <taxon>Flagellimonas</taxon>
    </lineage>
</organism>
<dbReference type="STRING" id="886377.Murru_2521"/>
<dbReference type="PROSITE" id="PS51257">
    <property type="entry name" value="PROKAR_LIPOPROTEIN"/>
    <property type="match status" value="1"/>
</dbReference>
<dbReference type="GO" id="GO:0035591">
    <property type="term" value="F:signaling adaptor activity"/>
    <property type="evidence" value="ECO:0007669"/>
    <property type="project" value="TreeGrafter"/>
</dbReference>
<dbReference type="InterPro" id="IPR013783">
    <property type="entry name" value="Ig-like_fold"/>
</dbReference>
<name>G2PPY0_ALLRU</name>
<dbReference type="KEGG" id="mrs:Murru_2521"/>
<keyword evidence="4" id="KW-0677">Repeat</keyword>
<evidence type="ECO:0000256" key="1">
    <source>
        <dbReference type="ARBA" id="ARBA00004496"/>
    </source>
</evidence>
<dbReference type="InterPro" id="IPR032675">
    <property type="entry name" value="LRR_dom_sf"/>
</dbReference>
<feature type="domain" description="Abnormal spindle-like microcephaly-associated protein ASH" evidence="5">
    <location>
        <begin position="24"/>
        <end position="123"/>
    </location>
</feature>
<dbReference type="SUPFAM" id="SSF52058">
    <property type="entry name" value="L domain-like"/>
    <property type="match status" value="1"/>
</dbReference>
<reference evidence="7" key="1">
    <citation type="submission" date="2011-08" db="EMBL/GenBank/DDBJ databases">
        <title>The complete genome of Muricauda ruestringensis DSM 13258.</title>
        <authorList>
            <person name="Lucas S."/>
            <person name="Han J."/>
            <person name="Lapidus A."/>
            <person name="Bruce D."/>
            <person name="Goodwin L."/>
            <person name="Pitluck S."/>
            <person name="Peters L."/>
            <person name="Kyrpides N."/>
            <person name="Mavromatis K."/>
            <person name="Ivanova N."/>
            <person name="Ovchinnikova G."/>
            <person name="Teshima H."/>
            <person name="Detter J.C."/>
            <person name="Tapia R."/>
            <person name="Han C."/>
            <person name="Land M."/>
            <person name="Hauser L."/>
            <person name="Markowitz V."/>
            <person name="Cheng J.-F."/>
            <person name="Hugenholtz P."/>
            <person name="Woyke T."/>
            <person name="Wu D."/>
            <person name="Spring S."/>
            <person name="Schroeder M."/>
            <person name="Brambilla E."/>
            <person name="Klenk H.-P."/>
            <person name="Eisen J.A."/>
        </authorList>
    </citation>
    <scope>NUCLEOTIDE SEQUENCE [LARGE SCALE GENOMIC DNA]</scope>
    <source>
        <strain evidence="7">DSM 13258 / LMG 19739 / B1</strain>
    </source>
</reference>
<dbReference type="Gene3D" id="2.60.40.10">
    <property type="entry name" value="Immunoglobulins"/>
    <property type="match status" value="1"/>
</dbReference>
<dbReference type="Pfam" id="PF15780">
    <property type="entry name" value="ASH"/>
    <property type="match status" value="1"/>
</dbReference>
<evidence type="ECO:0000256" key="3">
    <source>
        <dbReference type="ARBA" id="ARBA00022614"/>
    </source>
</evidence>
<dbReference type="Pfam" id="PF12799">
    <property type="entry name" value="LRR_4"/>
    <property type="match status" value="1"/>
</dbReference>
<dbReference type="InterPro" id="IPR031549">
    <property type="entry name" value="ASH"/>
</dbReference>
<dbReference type="PROSITE" id="PS51450">
    <property type="entry name" value="LRR"/>
    <property type="match status" value="1"/>
</dbReference>
<dbReference type="EMBL" id="CP002999">
    <property type="protein sequence ID" value="AEM71558.1"/>
    <property type="molecule type" value="Genomic_DNA"/>
</dbReference>
<reference evidence="6 7" key="2">
    <citation type="journal article" date="2012" name="Stand. Genomic Sci.">
        <title>Complete genome sequence of the facultatively anaerobic, appendaged bacterium Muricauda ruestringensis type strain (B1(T)).</title>
        <authorList>
            <person name="Huntemann M."/>
            <person name="Teshima H."/>
            <person name="Lapidus A."/>
            <person name="Nolan M."/>
            <person name="Lucas S."/>
            <person name="Hammon N."/>
            <person name="Deshpande S."/>
            <person name="Cheng J.F."/>
            <person name="Tapia R."/>
            <person name="Goodwin L.A."/>
            <person name="Pitluck S."/>
            <person name="Liolios K."/>
            <person name="Pagani I."/>
            <person name="Ivanova N."/>
            <person name="Mavromatis K."/>
            <person name="Mikhailova N."/>
            <person name="Pati A."/>
            <person name="Chen A."/>
            <person name="Palaniappan K."/>
            <person name="Land M."/>
            <person name="Hauser L."/>
            <person name="Pan C."/>
            <person name="Brambilla E.M."/>
            <person name="Rohde M."/>
            <person name="Spring S."/>
            <person name="Goker M."/>
            <person name="Detter J.C."/>
            <person name="Bristow J."/>
            <person name="Eisen J.A."/>
            <person name="Markowitz V."/>
            <person name="Hugenholtz P."/>
            <person name="Kyrpides N.C."/>
            <person name="Klenk H.P."/>
            <person name="Woyke T."/>
        </authorList>
    </citation>
    <scope>NUCLEOTIDE SEQUENCE [LARGE SCALE GENOMIC DNA]</scope>
    <source>
        <strain evidence="7">DSM 13258 / LMG 19739 / B1</strain>
    </source>
</reference>
<evidence type="ECO:0000256" key="4">
    <source>
        <dbReference type="ARBA" id="ARBA00022737"/>
    </source>
</evidence>
<proteinExistence type="predicted"/>
<comment type="subcellular location">
    <subcellularLocation>
        <location evidence="1">Cytoplasm</location>
    </subcellularLocation>
</comment>